<name>D2H583_AILME</name>
<dbReference type="Gene3D" id="3.80.10.10">
    <property type="entry name" value="Ribonuclease Inhibitor"/>
    <property type="match status" value="1"/>
</dbReference>
<dbReference type="SUPFAM" id="SSF52047">
    <property type="entry name" value="RNI-like"/>
    <property type="match status" value="1"/>
</dbReference>
<dbReference type="InterPro" id="IPR032675">
    <property type="entry name" value="LRR_dom_sf"/>
</dbReference>
<dbReference type="AlphaFoldDB" id="D2H583"/>
<evidence type="ECO:0000313" key="2">
    <source>
        <dbReference type="EMBL" id="EFB18257.1"/>
    </source>
</evidence>
<evidence type="ECO:0000256" key="1">
    <source>
        <dbReference type="SAM" id="MobiDB-lite"/>
    </source>
</evidence>
<dbReference type="InParanoid" id="D2H583"/>
<reference evidence="2" key="1">
    <citation type="journal article" date="2010" name="Nature">
        <title>The sequence and de novo assembly of the giant panda genome.</title>
        <authorList>
            <person name="Li R."/>
            <person name="Fan W."/>
            <person name="Tian G."/>
            <person name="Zhu H."/>
            <person name="He L."/>
            <person name="Cai J."/>
            <person name="Huang Q."/>
            <person name="Cai Q."/>
            <person name="Li B."/>
            <person name="Bai Y."/>
            <person name="Zhang Z."/>
            <person name="Zhang Y."/>
            <person name="Wang W."/>
            <person name="Li J."/>
            <person name="Wei F."/>
            <person name="Li H."/>
            <person name="Jian M."/>
            <person name="Li J."/>
            <person name="Zhang Z."/>
            <person name="Nielsen R."/>
            <person name="Li D."/>
            <person name="Gu W."/>
            <person name="Yang Z."/>
            <person name="Xuan Z."/>
            <person name="Ryder O.A."/>
            <person name="Leung F.C."/>
            <person name="Zhou Y."/>
            <person name="Cao J."/>
            <person name="Sun X."/>
            <person name="Fu Y."/>
            <person name="Fang X."/>
            <person name="Guo X."/>
            <person name="Wang B."/>
            <person name="Hou R."/>
            <person name="Shen F."/>
            <person name="Mu B."/>
            <person name="Ni P."/>
            <person name="Lin R."/>
            <person name="Qian W."/>
            <person name="Wang G."/>
            <person name="Yu C."/>
            <person name="Nie W."/>
            <person name="Wang J."/>
            <person name="Wu Z."/>
            <person name="Liang H."/>
            <person name="Min J."/>
            <person name="Wu Q."/>
            <person name="Cheng S."/>
            <person name="Ruan J."/>
            <person name="Wang M."/>
            <person name="Shi Z."/>
            <person name="Wen M."/>
            <person name="Liu B."/>
            <person name="Ren X."/>
            <person name="Zheng H."/>
            <person name="Dong D."/>
            <person name="Cook K."/>
            <person name="Shan G."/>
            <person name="Zhang H."/>
            <person name="Kosiol C."/>
            <person name="Xie X."/>
            <person name="Lu Z."/>
            <person name="Zheng H."/>
            <person name="Li Y."/>
            <person name="Steiner C.C."/>
            <person name="Lam T.T."/>
            <person name="Lin S."/>
            <person name="Zhang Q."/>
            <person name="Li G."/>
            <person name="Tian J."/>
            <person name="Gong T."/>
            <person name="Liu H."/>
            <person name="Zhang D."/>
            <person name="Fang L."/>
            <person name="Ye C."/>
            <person name="Zhang J."/>
            <person name="Hu W."/>
            <person name="Xu A."/>
            <person name="Ren Y."/>
            <person name="Zhang G."/>
            <person name="Bruford M.W."/>
            <person name="Li Q."/>
            <person name="Ma L."/>
            <person name="Guo Y."/>
            <person name="An N."/>
            <person name="Hu Y."/>
            <person name="Zheng Y."/>
            <person name="Shi Y."/>
            <person name="Li Z."/>
            <person name="Liu Q."/>
            <person name="Chen Y."/>
            <person name="Zhao J."/>
            <person name="Qu N."/>
            <person name="Zhao S."/>
            <person name="Tian F."/>
            <person name="Wang X."/>
            <person name="Wang H."/>
            <person name="Xu L."/>
            <person name="Liu X."/>
            <person name="Vinar T."/>
            <person name="Wang Y."/>
            <person name="Lam T.W."/>
            <person name="Yiu S.M."/>
            <person name="Liu S."/>
            <person name="Zhang H."/>
            <person name="Li D."/>
            <person name="Huang Y."/>
            <person name="Wang X."/>
            <person name="Yang G."/>
            <person name="Jiang Z."/>
            <person name="Wang J."/>
            <person name="Qin N."/>
            <person name="Li L."/>
            <person name="Li J."/>
            <person name="Bolund L."/>
            <person name="Kristiansen K."/>
            <person name="Wong G.K."/>
            <person name="Olson M."/>
            <person name="Zhang X."/>
            <person name="Li S."/>
            <person name="Yang H."/>
            <person name="Wang J."/>
            <person name="Wang J."/>
        </authorList>
    </citation>
    <scope>NUCLEOTIDE SEQUENCE [LARGE SCALE GENOMIC DNA]</scope>
</reference>
<protein>
    <submittedName>
        <fullName evidence="2">Uncharacterized protein</fullName>
    </submittedName>
</protein>
<gene>
    <name evidence="2" type="ORF">PANDA_005033</name>
</gene>
<dbReference type="EMBL" id="GL192498">
    <property type="protein sequence ID" value="EFB18257.1"/>
    <property type="molecule type" value="Genomic_DNA"/>
</dbReference>
<proteinExistence type="predicted"/>
<accession>D2H583</accession>
<sequence>MPREKEGKQKTKGIPVPIVPILQKFLKTYEKHCAQTQTFVCPAIKQDLKTSISSERILRKFMLVRPEESPPSIPPTSLEPLLMTIQDECYMLGREICIWSLQLSNPEIARLPGAHQLQDGSVVPRETWEGSAMQLSAFSRPRLLQEADSGSPFRQLQATPLSHPAHSLAGPGYGSPKFGNEEIENIFSGLENNQRLQVLSLRYCGLGPQSGPRLGAIICQSSICELHLDGNYLQCSGALALLRPAAEYAEKQGRDQPATSPPDPGSPPQQLRGRDRVKLLQLGRALQSVVSTQNLFEVLSLFIHLNLDFS</sequence>
<feature type="region of interest" description="Disordered" evidence="1">
    <location>
        <begin position="250"/>
        <end position="271"/>
    </location>
</feature>
<organism evidence="2">
    <name type="scientific">Ailuropoda melanoleuca</name>
    <name type="common">Giant panda</name>
    <dbReference type="NCBI Taxonomy" id="9646"/>
    <lineage>
        <taxon>Eukaryota</taxon>
        <taxon>Metazoa</taxon>
        <taxon>Chordata</taxon>
        <taxon>Craniata</taxon>
        <taxon>Vertebrata</taxon>
        <taxon>Euteleostomi</taxon>
        <taxon>Mammalia</taxon>
        <taxon>Eutheria</taxon>
        <taxon>Laurasiatheria</taxon>
        <taxon>Carnivora</taxon>
        <taxon>Caniformia</taxon>
        <taxon>Ursidae</taxon>
        <taxon>Ailuropoda</taxon>
    </lineage>
</organism>